<dbReference type="InterPro" id="IPR027417">
    <property type="entry name" value="P-loop_NTPase"/>
</dbReference>
<dbReference type="EC" id="5.6.2.4" evidence="9"/>
<dbReference type="RefSeq" id="WP_117599470.1">
    <property type="nucleotide sequence ID" value="NZ_QSVA01000002.1"/>
</dbReference>
<dbReference type="PANTHER" id="PTHR11070:SF2">
    <property type="entry name" value="ATP-DEPENDENT DNA HELICASE SRS2"/>
    <property type="match status" value="1"/>
</dbReference>
<dbReference type="GO" id="GO:0003677">
    <property type="term" value="F:DNA binding"/>
    <property type="evidence" value="ECO:0007669"/>
    <property type="project" value="UniProtKB-KW"/>
</dbReference>
<comment type="catalytic activity">
    <reaction evidence="8">
        <text>Couples ATP hydrolysis with the unwinding of duplex DNA by translocating in the 3'-5' direction.</text>
        <dbReference type="EC" id="5.6.2.4"/>
    </reaction>
</comment>
<comment type="catalytic activity">
    <reaction evidence="11">
        <text>ATP + H2O = ADP + phosphate + H(+)</text>
        <dbReference type="Rhea" id="RHEA:13065"/>
        <dbReference type="ChEBI" id="CHEBI:15377"/>
        <dbReference type="ChEBI" id="CHEBI:15378"/>
        <dbReference type="ChEBI" id="CHEBI:30616"/>
        <dbReference type="ChEBI" id="CHEBI:43474"/>
        <dbReference type="ChEBI" id="CHEBI:456216"/>
        <dbReference type="EC" id="5.6.2.4"/>
    </reaction>
</comment>
<accession>A0A3E5F4A4</accession>
<dbReference type="InterPro" id="IPR014016">
    <property type="entry name" value="UvrD-like_ATP-bd"/>
</dbReference>
<evidence type="ECO:0000313" key="16">
    <source>
        <dbReference type="EMBL" id="RGN96498.1"/>
    </source>
</evidence>
<sequence length="784" mass="89326">MPDYIEELNEGQRNAVLYNDGPSLVIAGAGSGKTRVLTYKIAYLLENGYQPWNILALTFTNKAAREMKERIARQMGPERARHLWMGTFHSIFLRILHVEAGHIGFTSQFTIYDTADSKSLIRSIIKEMGLDEKVYKPGMVQARISNAKNHLVSPAGYANNKEAYEGDRAAKVPALRDIYQRYWERCRQADAMDFDDLLFYTFLLFRDHPEVLARYQDQFRYILVDEYQDTNFAQHSIVLQLAKNHQHVCVVGDDAQSIYSFRGADIDNILYFTKVYPDTKVFKLEQNYRSTQTIVRAANSLIEKNQWQIRKEVFSEKEKGEAIGVYQAYSDVEEGDIVVNKIAELRREKRYAYSDFAILYRTNAQSRIFEEAMRKRSMPYRIYGGLSFYQRKEIKDVIAYFRLIVNPNDEEAFKRIINYPARGIGDTTVGKIIAAATGHNVSLWTVLCEPLAYGLNFNKGTVGKLQAFRELISAFITDAAEKNAYEIGADIIHQSGIINDVCQDNSPENLSRKENIEELVNGMSDFCAQRQEEGNSNVLLGDFLSEVSLLTDQDSDKDGDDEKITLMTVHSAKGLEFKNVFVVGMEENLFPSSMVGDSPRALEEERRLFYVAITRAEEHCFLSYAKTRFRYGKMEFGSPSRFLKDIDVRFLRLPQDAGMFRRVEEEAAVFRRENARGFAPDREDAPYGGKERVSVRPKQQIIAPTVPRNLKRVAPSANTASTSPSAGASANRVQQGQLIEHERFGLGEVLKVEGEGDNAKATIRFKNAGDKQLLLRFARFKVLS</sequence>
<evidence type="ECO:0000259" key="14">
    <source>
        <dbReference type="PROSITE" id="PS51198"/>
    </source>
</evidence>
<feature type="region of interest" description="Disordered" evidence="13">
    <location>
        <begin position="712"/>
        <end position="733"/>
    </location>
</feature>
<evidence type="ECO:0000259" key="15">
    <source>
        <dbReference type="PROSITE" id="PS51217"/>
    </source>
</evidence>
<feature type="binding site" evidence="12">
    <location>
        <begin position="27"/>
        <end position="34"/>
    </location>
    <ligand>
        <name>ATP</name>
        <dbReference type="ChEBI" id="CHEBI:30616"/>
    </ligand>
</feature>
<feature type="domain" description="UvrD-like helicase C-terminal" evidence="15">
    <location>
        <begin position="292"/>
        <end position="574"/>
    </location>
</feature>
<keyword evidence="7" id="KW-0413">Isomerase</keyword>
<evidence type="ECO:0000256" key="6">
    <source>
        <dbReference type="ARBA" id="ARBA00023125"/>
    </source>
</evidence>
<dbReference type="PROSITE" id="PS51198">
    <property type="entry name" value="UVRD_HELICASE_ATP_BIND"/>
    <property type="match status" value="1"/>
</dbReference>
<feature type="domain" description="UvrD-like helicase ATP-binding" evidence="14">
    <location>
        <begin position="6"/>
        <end position="291"/>
    </location>
</feature>
<evidence type="ECO:0000256" key="11">
    <source>
        <dbReference type="ARBA" id="ARBA00048988"/>
    </source>
</evidence>
<dbReference type="InterPro" id="IPR014017">
    <property type="entry name" value="DNA_helicase_UvrD-like_C"/>
</dbReference>
<keyword evidence="6" id="KW-0238">DNA-binding</keyword>
<dbReference type="CDD" id="cd17932">
    <property type="entry name" value="DEXQc_UvrD"/>
    <property type="match status" value="1"/>
</dbReference>
<dbReference type="Gene3D" id="3.40.50.300">
    <property type="entry name" value="P-loop containing nucleotide triphosphate hydrolases"/>
    <property type="match status" value="2"/>
</dbReference>
<evidence type="ECO:0000256" key="5">
    <source>
        <dbReference type="ARBA" id="ARBA00022840"/>
    </source>
</evidence>
<keyword evidence="5 12" id="KW-0067">ATP-binding</keyword>
<evidence type="ECO:0000256" key="2">
    <source>
        <dbReference type="ARBA" id="ARBA00022741"/>
    </source>
</evidence>
<proteinExistence type="inferred from homology"/>
<dbReference type="CDD" id="cd18807">
    <property type="entry name" value="SF1_C_UvrD"/>
    <property type="match status" value="1"/>
</dbReference>
<dbReference type="PROSITE" id="PS51217">
    <property type="entry name" value="UVRD_HELICASE_CTER"/>
    <property type="match status" value="1"/>
</dbReference>
<dbReference type="PANTHER" id="PTHR11070">
    <property type="entry name" value="UVRD / RECB / PCRA DNA HELICASE FAMILY MEMBER"/>
    <property type="match status" value="1"/>
</dbReference>
<evidence type="ECO:0000256" key="9">
    <source>
        <dbReference type="ARBA" id="ARBA00034808"/>
    </source>
</evidence>
<evidence type="ECO:0000256" key="1">
    <source>
        <dbReference type="ARBA" id="ARBA00009922"/>
    </source>
</evidence>
<dbReference type="GO" id="GO:0005829">
    <property type="term" value="C:cytosol"/>
    <property type="evidence" value="ECO:0007669"/>
    <property type="project" value="TreeGrafter"/>
</dbReference>
<dbReference type="GO" id="GO:0000725">
    <property type="term" value="P:recombinational repair"/>
    <property type="evidence" value="ECO:0007669"/>
    <property type="project" value="TreeGrafter"/>
</dbReference>
<dbReference type="Pfam" id="PF00580">
    <property type="entry name" value="UvrD-helicase"/>
    <property type="match status" value="1"/>
</dbReference>
<feature type="compositionally biased region" description="Low complexity" evidence="13">
    <location>
        <begin position="714"/>
        <end position="731"/>
    </location>
</feature>
<evidence type="ECO:0000256" key="7">
    <source>
        <dbReference type="ARBA" id="ARBA00023235"/>
    </source>
</evidence>
<dbReference type="GO" id="GO:0005524">
    <property type="term" value="F:ATP binding"/>
    <property type="evidence" value="ECO:0007669"/>
    <property type="project" value="UniProtKB-UniRule"/>
</dbReference>
<protein>
    <recommendedName>
        <fullName evidence="9">DNA 3'-5' helicase</fullName>
        <ecNumber evidence="9">5.6.2.4</ecNumber>
    </recommendedName>
    <alternativeName>
        <fullName evidence="10">DNA 3'-5' helicase II</fullName>
    </alternativeName>
</protein>
<evidence type="ECO:0000256" key="4">
    <source>
        <dbReference type="ARBA" id="ARBA00022806"/>
    </source>
</evidence>
<evidence type="ECO:0000256" key="12">
    <source>
        <dbReference type="PROSITE-ProRule" id="PRU00560"/>
    </source>
</evidence>
<dbReference type="SUPFAM" id="SSF52540">
    <property type="entry name" value="P-loop containing nucleoside triphosphate hydrolases"/>
    <property type="match status" value="1"/>
</dbReference>
<dbReference type="Proteomes" id="UP000260759">
    <property type="component" value="Unassembled WGS sequence"/>
</dbReference>
<keyword evidence="3 12" id="KW-0378">Hydrolase</keyword>
<dbReference type="InterPro" id="IPR013986">
    <property type="entry name" value="DExx_box_DNA_helicase_dom_sf"/>
</dbReference>
<evidence type="ECO:0000256" key="8">
    <source>
        <dbReference type="ARBA" id="ARBA00034617"/>
    </source>
</evidence>
<dbReference type="GO" id="GO:0043138">
    <property type="term" value="F:3'-5' DNA helicase activity"/>
    <property type="evidence" value="ECO:0007669"/>
    <property type="project" value="UniProtKB-EC"/>
</dbReference>
<dbReference type="Gene3D" id="1.10.486.10">
    <property type="entry name" value="PCRA, domain 4"/>
    <property type="match status" value="1"/>
</dbReference>
<comment type="similarity">
    <text evidence="1">Belongs to the helicase family. UvrD subfamily.</text>
</comment>
<organism evidence="16 17">
    <name type="scientific">Bacteroides uniformis</name>
    <dbReference type="NCBI Taxonomy" id="820"/>
    <lineage>
        <taxon>Bacteria</taxon>
        <taxon>Pseudomonadati</taxon>
        <taxon>Bacteroidota</taxon>
        <taxon>Bacteroidia</taxon>
        <taxon>Bacteroidales</taxon>
        <taxon>Bacteroidaceae</taxon>
        <taxon>Bacteroides</taxon>
    </lineage>
</organism>
<evidence type="ECO:0000256" key="10">
    <source>
        <dbReference type="ARBA" id="ARBA00034923"/>
    </source>
</evidence>
<name>A0A3E5F4A4_BACUN</name>
<comment type="caution">
    <text evidence="16">The sequence shown here is derived from an EMBL/GenBank/DDBJ whole genome shotgun (WGS) entry which is preliminary data.</text>
</comment>
<evidence type="ECO:0000313" key="17">
    <source>
        <dbReference type="Proteomes" id="UP000260759"/>
    </source>
</evidence>
<dbReference type="Gene3D" id="1.10.10.160">
    <property type="match status" value="1"/>
</dbReference>
<keyword evidence="4 12" id="KW-0347">Helicase</keyword>
<dbReference type="InterPro" id="IPR000212">
    <property type="entry name" value="DNA_helicase_UvrD/REP"/>
</dbReference>
<dbReference type="GO" id="GO:0033202">
    <property type="term" value="C:DNA helicase complex"/>
    <property type="evidence" value="ECO:0007669"/>
    <property type="project" value="TreeGrafter"/>
</dbReference>
<reference evidence="16 17" key="1">
    <citation type="submission" date="2018-08" db="EMBL/GenBank/DDBJ databases">
        <title>A genome reference for cultivated species of the human gut microbiota.</title>
        <authorList>
            <person name="Zou Y."/>
            <person name="Xue W."/>
            <person name="Luo G."/>
        </authorList>
    </citation>
    <scope>NUCLEOTIDE SEQUENCE [LARGE SCALE GENOMIC DNA]</scope>
    <source>
        <strain evidence="16 17">OM03-4</strain>
    </source>
</reference>
<dbReference type="EMBL" id="QSVA01000002">
    <property type="protein sequence ID" value="RGN96498.1"/>
    <property type="molecule type" value="Genomic_DNA"/>
</dbReference>
<dbReference type="AlphaFoldDB" id="A0A3E5F4A4"/>
<dbReference type="Pfam" id="PF21196">
    <property type="entry name" value="PcrA_UvrD_tudor"/>
    <property type="match status" value="1"/>
</dbReference>
<evidence type="ECO:0000256" key="3">
    <source>
        <dbReference type="ARBA" id="ARBA00022801"/>
    </source>
</evidence>
<dbReference type="GO" id="GO:0016887">
    <property type="term" value="F:ATP hydrolysis activity"/>
    <property type="evidence" value="ECO:0007669"/>
    <property type="project" value="RHEA"/>
</dbReference>
<dbReference type="Pfam" id="PF13361">
    <property type="entry name" value="UvrD_C"/>
    <property type="match status" value="1"/>
</dbReference>
<keyword evidence="2 12" id="KW-0547">Nucleotide-binding</keyword>
<gene>
    <name evidence="16" type="ORF">DXB37_02230</name>
</gene>
<evidence type="ECO:0000256" key="13">
    <source>
        <dbReference type="SAM" id="MobiDB-lite"/>
    </source>
</evidence>